<dbReference type="Proteomes" id="UP000199520">
    <property type="component" value="Unassembled WGS sequence"/>
</dbReference>
<dbReference type="CDD" id="cd00093">
    <property type="entry name" value="HTH_XRE"/>
    <property type="match status" value="1"/>
</dbReference>
<dbReference type="STRING" id="1123291.SAMN04490355_101682"/>
<evidence type="ECO:0000313" key="2">
    <source>
        <dbReference type="EMBL" id="SFL75626.1"/>
    </source>
</evidence>
<dbReference type="Pfam" id="PF01381">
    <property type="entry name" value="HTH_3"/>
    <property type="match status" value="1"/>
</dbReference>
<dbReference type="EMBL" id="FOTS01000016">
    <property type="protein sequence ID" value="SFL75626.1"/>
    <property type="molecule type" value="Genomic_DNA"/>
</dbReference>
<dbReference type="InterPro" id="IPR001387">
    <property type="entry name" value="Cro/C1-type_HTH"/>
</dbReference>
<dbReference type="OrthoDB" id="1683966at2"/>
<organism evidence="2 3">
    <name type="scientific">Pelosinus propionicus DSM 13327</name>
    <dbReference type="NCBI Taxonomy" id="1123291"/>
    <lineage>
        <taxon>Bacteria</taxon>
        <taxon>Bacillati</taxon>
        <taxon>Bacillota</taxon>
        <taxon>Negativicutes</taxon>
        <taxon>Selenomonadales</taxon>
        <taxon>Sporomusaceae</taxon>
        <taxon>Pelosinus</taxon>
    </lineage>
</organism>
<evidence type="ECO:0000259" key="1">
    <source>
        <dbReference type="PROSITE" id="PS50943"/>
    </source>
</evidence>
<dbReference type="AlphaFoldDB" id="A0A1I4KAT9"/>
<gene>
    <name evidence="2" type="ORF">SAMN04490355_101682</name>
</gene>
<dbReference type="GO" id="GO:0003677">
    <property type="term" value="F:DNA binding"/>
    <property type="evidence" value="ECO:0007669"/>
    <property type="project" value="InterPro"/>
</dbReference>
<dbReference type="Gene3D" id="1.10.260.40">
    <property type="entry name" value="lambda repressor-like DNA-binding domains"/>
    <property type="match status" value="1"/>
</dbReference>
<dbReference type="SMART" id="SM00530">
    <property type="entry name" value="HTH_XRE"/>
    <property type="match status" value="1"/>
</dbReference>
<protein>
    <submittedName>
        <fullName evidence="2">Helix-turn-helix</fullName>
    </submittedName>
</protein>
<dbReference type="SUPFAM" id="SSF47413">
    <property type="entry name" value="lambda repressor-like DNA-binding domains"/>
    <property type="match status" value="1"/>
</dbReference>
<accession>A0A1I4KAT9</accession>
<feature type="domain" description="HTH cro/C1-type" evidence="1">
    <location>
        <begin position="8"/>
        <end position="63"/>
    </location>
</feature>
<dbReference type="PROSITE" id="PS50943">
    <property type="entry name" value="HTH_CROC1"/>
    <property type="match status" value="1"/>
</dbReference>
<keyword evidence="3" id="KW-1185">Reference proteome</keyword>
<proteinExistence type="predicted"/>
<sequence length="132" mass="14684">MSEIGKTIDKLRLEAGYESLGQLYKASGVTIATLSRIINNIQKPGPATLKKLAPCLGVSHEFLLNIAGHIESNAQFTQSTNKKAPKDLINFLEQSEVLFDGILLTKEDKAKTKAALEIIFWDRKQEKQQKKS</sequence>
<dbReference type="InterPro" id="IPR010982">
    <property type="entry name" value="Lambda_DNA-bd_dom_sf"/>
</dbReference>
<reference evidence="3" key="1">
    <citation type="submission" date="2016-10" db="EMBL/GenBank/DDBJ databases">
        <authorList>
            <person name="Varghese N."/>
            <person name="Submissions S."/>
        </authorList>
    </citation>
    <scope>NUCLEOTIDE SEQUENCE [LARGE SCALE GENOMIC DNA]</scope>
    <source>
        <strain evidence="3">DSM 13327</strain>
    </source>
</reference>
<evidence type="ECO:0000313" key="3">
    <source>
        <dbReference type="Proteomes" id="UP000199520"/>
    </source>
</evidence>
<dbReference type="RefSeq" id="WP_090936504.1">
    <property type="nucleotide sequence ID" value="NZ_FOTS01000016.1"/>
</dbReference>
<name>A0A1I4KAT9_9FIRM</name>